<keyword evidence="3" id="KW-0808">Transferase</keyword>
<dbReference type="GO" id="GO:0016757">
    <property type="term" value="F:glycosyltransferase activity"/>
    <property type="evidence" value="ECO:0007669"/>
    <property type="project" value="UniProtKB-KW"/>
</dbReference>
<evidence type="ECO:0000256" key="1">
    <source>
        <dbReference type="ARBA" id="ARBA00004141"/>
    </source>
</evidence>
<gene>
    <name evidence="10" type="ORF">WJX74_002873</name>
</gene>
<dbReference type="Pfam" id="PF13632">
    <property type="entry name" value="Glyco_trans_2_3"/>
    <property type="match status" value="1"/>
</dbReference>
<evidence type="ECO:0000256" key="6">
    <source>
        <dbReference type="ARBA" id="ARBA00023136"/>
    </source>
</evidence>
<evidence type="ECO:0000256" key="4">
    <source>
        <dbReference type="ARBA" id="ARBA00022692"/>
    </source>
</evidence>
<feature type="transmembrane region" description="Helical" evidence="8">
    <location>
        <begin position="534"/>
        <end position="554"/>
    </location>
</feature>
<feature type="transmembrane region" description="Helical" evidence="8">
    <location>
        <begin position="489"/>
        <end position="514"/>
    </location>
</feature>
<dbReference type="AlphaFoldDB" id="A0AAW1R0L4"/>
<feature type="domain" description="Glycosyltransferase 2-like" evidence="9">
    <location>
        <begin position="318"/>
        <end position="512"/>
    </location>
</feature>
<evidence type="ECO:0000256" key="5">
    <source>
        <dbReference type="ARBA" id="ARBA00022989"/>
    </source>
</evidence>
<dbReference type="GO" id="GO:0016020">
    <property type="term" value="C:membrane"/>
    <property type="evidence" value="ECO:0007669"/>
    <property type="project" value="UniProtKB-SubCell"/>
</dbReference>
<accession>A0AAW1R0L4</accession>
<evidence type="ECO:0000259" key="9">
    <source>
        <dbReference type="Pfam" id="PF13632"/>
    </source>
</evidence>
<keyword evidence="6 8" id="KW-0472">Membrane</keyword>
<feature type="transmembrane region" description="Helical" evidence="8">
    <location>
        <begin position="139"/>
        <end position="157"/>
    </location>
</feature>
<keyword evidence="5 8" id="KW-1133">Transmembrane helix</keyword>
<comment type="subcellular location">
    <subcellularLocation>
        <location evidence="1">Membrane</location>
        <topology evidence="1">Multi-pass membrane protein</topology>
    </subcellularLocation>
</comment>
<evidence type="ECO:0000256" key="3">
    <source>
        <dbReference type="ARBA" id="ARBA00022679"/>
    </source>
</evidence>
<dbReference type="Proteomes" id="UP001438707">
    <property type="component" value="Unassembled WGS sequence"/>
</dbReference>
<dbReference type="PANTHER" id="PTHR43867">
    <property type="entry name" value="CELLULOSE SYNTHASE CATALYTIC SUBUNIT A [UDP-FORMING]"/>
    <property type="match status" value="1"/>
</dbReference>
<dbReference type="InterPro" id="IPR029044">
    <property type="entry name" value="Nucleotide-diphossugar_trans"/>
</dbReference>
<keyword evidence="2" id="KW-0328">Glycosyltransferase</keyword>
<feature type="transmembrane region" description="Helical" evidence="8">
    <location>
        <begin position="575"/>
        <end position="593"/>
    </location>
</feature>
<feature type="transmembrane region" description="Helical" evidence="8">
    <location>
        <begin position="664"/>
        <end position="688"/>
    </location>
</feature>
<dbReference type="Gene3D" id="3.90.550.10">
    <property type="entry name" value="Spore Coat Polysaccharide Biosynthesis Protein SpsA, Chain A"/>
    <property type="match status" value="1"/>
</dbReference>
<protein>
    <recommendedName>
        <fullName evidence="9">Glycosyltransferase 2-like domain-containing protein</fullName>
    </recommendedName>
</protein>
<reference evidence="10 11" key="1">
    <citation type="journal article" date="2024" name="Nat. Commun.">
        <title>Phylogenomics reveals the evolutionary origins of lichenization in chlorophyte algae.</title>
        <authorList>
            <person name="Puginier C."/>
            <person name="Libourel C."/>
            <person name="Otte J."/>
            <person name="Skaloud P."/>
            <person name="Haon M."/>
            <person name="Grisel S."/>
            <person name="Petersen M."/>
            <person name="Berrin J.G."/>
            <person name="Delaux P.M."/>
            <person name="Dal Grande F."/>
            <person name="Keller J."/>
        </authorList>
    </citation>
    <scope>NUCLEOTIDE SEQUENCE [LARGE SCALE GENOMIC DNA]</scope>
    <source>
        <strain evidence="10 11">SAG 2145</strain>
    </source>
</reference>
<evidence type="ECO:0000256" key="2">
    <source>
        <dbReference type="ARBA" id="ARBA00022676"/>
    </source>
</evidence>
<sequence length="738" mass="82747">MSGSSPSAPPLPHDFGQAQQSQLHQSGSTPWVPQAILPYRSASRGSSVTRQVLSHSAHRTPFSLNSQAVCKTNARRAALQAGSPRAYQAMYPPQLQDRQESSLVCQPQQAELHRLQAAQDPAGRRVLHPYHQAWRLRGIYSFLLVAVLLGTGIAYLIVRHMDLYKGTVNHTYARAVYAAELMGFIAVVSYALHIIVKPWPFDPTVPDAIPSHRYNIRVLIPCYTEDTSTVLETARAAVQAWVPAGCSKAVYLCNDSKDDQARHVRRQGMHDMGAQYVARPKGRASDGNPKSANLNWCLNQIYARYIQAGKRIPANEVICILDADHKVAAEFFKTLTPLFDRGDDVAMVLTPQFFRNVKHGNDIFNHVNSAFWYLMQPTFAVLGLISCTGTNFMIRAEAWQEVDGFPEHTVTEDFAMGIELTLRRWRCIFAPAALAVGEAPETTRKVFQQRSRWAKGHWQIFWSPLYNPLLRFLPWPGRWHYGLSPNLRLLLIGFWYCGGIVSYSAAAIGAPFVTVVPVVNLWAGIFPLVITKPIAVLGTVYLLAANGVIFYAPAELGGNLWFRIRMLWLANTSNLILNFTYLKAALLALWRAILCKNLEFKATGEVTTPGKKSRTCHFCSFQWWSIREDLWFSMVGYGFSLVTIVLAIGAIIGTQANHQPFDTTLGICLGWAVYAAIAPCLVLTYVFWHSIGFHRVASWILRACHRPRWLLGTRMVRLGAFHPLRGFSAKVSSDLPYY</sequence>
<evidence type="ECO:0000256" key="8">
    <source>
        <dbReference type="SAM" id="Phobius"/>
    </source>
</evidence>
<evidence type="ECO:0000313" key="10">
    <source>
        <dbReference type="EMBL" id="KAK9826990.1"/>
    </source>
</evidence>
<dbReference type="EMBL" id="JALJOS010000019">
    <property type="protein sequence ID" value="KAK9826990.1"/>
    <property type="molecule type" value="Genomic_DNA"/>
</dbReference>
<feature type="transmembrane region" description="Helical" evidence="8">
    <location>
        <begin position="630"/>
        <end position="652"/>
    </location>
</feature>
<organism evidence="10 11">
    <name type="scientific">Apatococcus lobatus</name>
    <dbReference type="NCBI Taxonomy" id="904363"/>
    <lineage>
        <taxon>Eukaryota</taxon>
        <taxon>Viridiplantae</taxon>
        <taxon>Chlorophyta</taxon>
        <taxon>core chlorophytes</taxon>
        <taxon>Trebouxiophyceae</taxon>
        <taxon>Chlorellales</taxon>
        <taxon>Chlorellaceae</taxon>
        <taxon>Apatococcus</taxon>
    </lineage>
</organism>
<keyword evidence="4 8" id="KW-0812">Transmembrane</keyword>
<dbReference type="InterPro" id="IPR001173">
    <property type="entry name" value="Glyco_trans_2-like"/>
</dbReference>
<evidence type="ECO:0000313" key="11">
    <source>
        <dbReference type="Proteomes" id="UP001438707"/>
    </source>
</evidence>
<proteinExistence type="predicted"/>
<comment type="caution">
    <text evidence="10">The sequence shown here is derived from an EMBL/GenBank/DDBJ whole genome shotgun (WGS) entry which is preliminary data.</text>
</comment>
<name>A0AAW1R0L4_9CHLO</name>
<dbReference type="SUPFAM" id="SSF53448">
    <property type="entry name" value="Nucleotide-diphospho-sugar transferases"/>
    <property type="match status" value="1"/>
</dbReference>
<feature type="transmembrane region" description="Helical" evidence="8">
    <location>
        <begin position="177"/>
        <end position="196"/>
    </location>
</feature>
<dbReference type="PANTHER" id="PTHR43867:SF2">
    <property type="entry name" value="CELLULOSE SYNTHASE CATALYTIC SUBUNIT A [UDP-FORMING]"/>
    <property type="match status" value="1"/>
</dbReference>
<evidence type="ECO:0000256" key="7">
    <source>
        <dbReference type="SAM" id="MobiDB-lite"/>
    </source>
</evidence>
<feature type="compositionally biased region" description="Polar residues" evidence="7">
    <location>
        <begin position="17"/>
        <end position="30"/>
    </location>
</feature>
<dbReference type="InterPro" id="IPR050321">
    <property type="entry name" value="Glycosyltr_2/OpgH_subfam"/>
</dbReference>
<keyword evidence="11" id="KW-1185">Reference proteome</keyword>
<feature type="region of interest" description="Disordered" evidence="7">
    <location>
        <begin position="1"/>
        <end position="30"/>
    </location>
</feature>